<evidence type="ECO:0000313" key="1">
    <source>
        <dbReference type="EMBL" id="CAD8064238.1"/>
    </source>
</evidence>
<dbReference type="Proteomes" id="UP000692954">
    <property type="component" value="Unassembled WGS sequence"/>
</dbReference>
<organism evidence="1 2">
    <name type="scientific">Paramecium sonneborni</name>
    <dbReference type="NCBI Taxonomy" id="65129"/>
    <lineage>
        <taxon>Eukaryota</taxon>
        <taxon>Sar</taxon>
        <taxon>Alveolata</taxon>
        <taxon>Ciliophora</taxon>
        <taxon>Intramacronucleata</taxon>
        <taxon>Oligohymenophorea</taxon>
        <taxon>Peniculida</taxon>
        <taxon>Parameciidae</taxon>
        <taxon>Paramecium</taxon>
    </lineage>
</organism>
<dbReference type="EMBL" id="CAJJDN010000019">
    <property type="protein sequence ID" value="CAD8064238.1"/>
    <property type="molecule type" value="Genomic_DNA"/>
</dbReference>
<gene>
    <name evidence="1" type="ORF">PSON_ATCC_30995.1.T0190013</name>
</gene>
<keyword evidence="2" id="KW-1185">Reference proteome</keyword>
<dbReference type="AlphaFoldDB" id="A0A8S1L8U8"/>
<comment type="caution">
    <text evidence="1">The sequence shown here is derived from an EMBL/GenBank/DDBJ whole genome shotgun (WGS) entry which is preliminary data.</text>
</comment>
<evidence type="ECO:0000313" key="2">
    <source>
        <dbReference type="Proteomes" id="UP000692954"/>
    </source>
</evidence>
<dbReference type="OrthoDB" id="295914at2759"/>
<name>A0A8S1L8U8_9CILI</name>
<proteinExistence type="predicted"/>
<protein>
    <submittedName>
        <fullName evidence="1">Uncharacterized protein</fullName>
    </submittedName>
</protein>
<reference evidence="1" key="1">
    <citation type="submission" date="2021-01" db="EMBL/GenBank/DDBJ databases">
        <authorList>
            <consortium name="Genoscope - CEA"/>
            <person name="William W."/>
        </authorList>
    </citation>
    <scope>NUCLEOTIDE SEQUENCE</scope>
</reference>
<sequence>MKQRKKAQVADKICFNCDKSNSQQLIVKGKQLINQIPNIQIVNTILKKYFGYLIQPKPFQKLKNQRSKSKTDLHSNLQYLEKLKLAHFDRELIQQIKNTESIFSPSSLQYRNCLVLNSEFKGLNILEYVFEEKLRRLEWKFCNSNNRFLVQDFIEKDLYLNDHTGVSQLIKQNDKYYLKHLYTVEVVENEKSIQKYSSPDYINQILYEQTLDRLYILSKSQLKTEDVILKQFSTQQAEAYIIQSVFLHKNPYLLFLQSQKELQLYDQRKQNTNVLVSIDLQNLLTNRIYSFHQFQQSQYIMLSTNTDLQFYDLRNLRNPFNIQKHGCMETGISQFVSITDQTINFEAFLEQKDFQLNRNKTFSTAENVIGYSNYGNSIFINFDCGLVNQVKENLPSLRTCTNLLVDDSIQYGTNDLTLNGFPMLIGNSQIYSKRLKNRGFQYIYLDKKYFIFSLDKQGGLGLQILDSYFDPICINQQSNNIDEILMVECSERQQLNKSSNDYDSIFDEFSDIQDSDLELVEIQELLPKVKKIKLDNFSIEEFNLNEENIDEGVQFEDEILLQKVEKEIQNENNIQLKQNQNFILTQDIINFMLKQL</sequence>
<accession>A0A8S1L8U8</accession>